<dbReference type="Gene3D" id="3.30.50.10">
    <property type="entry name" value="Erythroid Transcription Factor GATA-1, subunit A"/>
    <property type="match status" value="1"/>
</dbReference>
<keyword evidence="7 9" id="KW-0675">Receptor</keyword>
<evidence type="ECO:0000256" key="9">
    <source>
        <dbReference type="RuleBase" id="RU004334"/>
    </source>
</evidence>
<reference evidence="14" key="1">
    <citation type="submission" date="2017-01" db="EMBL/GenBank/DDBJ databases">
        <title>Comparative genomics of anhydrobiosis in the tardigrade Hypsibius dujardini.</title>
        <authorList>
            <person name="Yoshida Y."/>
            <person name="Koutsovoulos G."/>
            <person name="Laetsch D."/>
            <person name="Stevens L."/>
            <person name="Kumar S."/>
            <person name="Horikawa D."/>
            <person name="Ishino K."/>
            <person name="Komine S."/>
            <person name="Tomita M."/>
            <person name="Blaxter M."/>
            <person name="Arakawa K."/>
        </authorList>
    </citation>
    <scope>NUCLEOTIDE SEQUENCE [LARGE SCALE GENOMIC DNA]</scope>
    <source>
        <strain evidence="14">Z151</strain>
    </source>
</reference>
<keyword evidence="4 9" id="KW-0805">Transcription regulation</keyword>
<dbReference type="FunFam" id="3.30.50.10:FF:000058">
    <property type="entry name" value="Nuclear Hormone Receptor family"/>
    <property type="match status" value="1"/>
</dbReference>
<dbReference type="EMBL" id="MTYJ01000073">
    <property type="protein sequence ID" value="OQV16555.1"/>
    <property type="molecule type" value="Genomic_DNA"/>
</dbReference>
<keyword evidence="6 9" id="KW-0804">Transcription</keyword>
<evidence type="ECO:0000256" key="2">
    <source>
        <dbReference type="ARBA" id="ARBA00022771"/>
    </source>
</evidence>
<feature type="domain" description="NR LBD" evidence="12">
    <location>
        <begin position="226"/>
        <end position="454"/>
    </location>
</feature>
<dbReference type="PROSITE" id="PS00031">
    <property type="entry name" value="NUCLEAR_REC_DBD_1"/>
    <property type="match status" value="1"/>
</dbReference>
<dbReference type="PRINTS" id="PR00047">
    <property type="entry name" value="STROIDFINGER"/>
</dbReference>
<feature type="domain" description="Nuclear receptor" evidence="11">
    <location>
        <begin position="46"/>
        <end position="121"/>
    </location>
</feature>
<dbReference type="SMART" id="SM00430">
    <property type="entry name" value="HOLI"/>
    <property type="match status" value="1"/>
</dbReference>
<sequence length="461" mass="51048">MSNHMRLSGEDKPVGVRKSEEVALRVDKGDLVVAGDPGSAAANTHTQLCRVCGDKASGKHYGVPSCDGCRGFFKRSIRRNLDYVCKESSNCTVDLNRRNQCQACRFRKCLEVKMNRDAVQHERAPRSFPYRRPSSTSSPNPCDVSSNHANNSPFFQHHHHHQHFPPLARTNGGPYFPTLDYSGDSVPPYMLLPPSMANYLSSLKFYSQMGPQQQNPIKQPKTEEQSMFQLIKPALGSSNNTAFTPYLRKGVGTNSPPVSSPAEQGPFFGATSLVAAPRTSLLVEQAGWILLSAVRWAHSVPSFLQLSPQDQALLLKNCWLEIFAFTYIQIRNGGLCGESFDGLNAEGKAFINTLVKIAESRLDSTEMSLLKAIALFRPDMRGVKEGALVETFQDQAQLVLADYTHANKLRFGKLLLLLPMLRSLDSDVTATFLFKNTSKPVEILLSEMHRSLSSTAMPHST</sequence>
<dbReference type="GO" id="GO:0043565">
    <property type="term" value="F:sequence-specific DNA binding"/>
    <property type="evidence" value="ECO:0007669"/>
    <property type="project" value="InterPro"/>
</dbReference>
<dbReference type="SUPFAM" id="SSF48508">
    <property type="entry name" value="Nuclear receptor ligand-binding domain"/>
    <property type="match status" value="1"/>
</dbReference>
<feature type="region of interest" description="Disordered" evidence="10">
    <location>
        <begin position="120"/>
        <end position="164"/>
    </location>
</feature>
<proteinExistence type="inferred from homology"/>
<dbReference type="AlphaFoldDB" id="A0A1W0WMY9"/>
<dbReference type="OrthoDB" id="5771769at2759"/>
<keyword evidence="8 9" id="KW-0539">Nucleus</keyword>
<evidence type="ECO:0000256" key="10">
    <source>
        <dbReference type="SAM" id="MobiDB-lite"/>
    </source>
</evidence>
<dbReference type="InterPro" id="IPR035500">
    <property type="entry name" value="NHR-like_dom_sf"/>
</dbReference>
<dbReference type="PROSITE" id="PS51843">
    <property type="entry name" value="NR_LBD"/>
    <property type="match status" value="1"/>
</dbReference>
<evidence type="ECO:0000256" key="5">
    <source>
        <dbReference type="ARBA" id="ARBA00023125"/>
    </source>
</evidence>
<keyword evidence="14" id="KW-1185">Reference proteome</keyword>
<evidence type="ECO:0000259" key="12">
    <source>
        <dbReference type="PROSITE" id="PS51843"/>
    </source>
</evidence>
<dbReference type="PANTHER" id="PTHR24083">
    <property type="entry name" value="NUCLEAR HORMONE RECEPTOR"/>
    <property type="match status" value="1"/>
</dbReference>
<dbReference type="GO" id="GO:0005634">
    <property type="term" value="C:nucleus"/>
    <property type="evidence" value="ECO:0007669"/>
    <property type="project" value="UniProtKB-SubCell"/>
</dbReference>
<evidence type="ECO:0000313" key="13">
    <source>
        <dbReference type="EMBL" id="OQV16555.1"/>
    </source>
</evidence>
<keyword evidence="1 9" id="KW-0479">Metal-binding</keyword>
<protein>
    <submittedName>
        <fullName evidence="13">Nuclear receptor subfamily 2 group E member 1</fullName>
    </submittedName>
</protein>
<keyword evidence="3 9" id="KW-0862">Zinc</keyword>
<evidence type="ECO:0000256" key="4">
    <source>
        <dbReference type="ARBA" id="ARBA00023015"/>
    </source>
</evidence>
<dbReference type="InterPro" id="IPR001628">
    <property type="entry name" value="Znf_hrmn_rcpt"/>
</dbReference>
<feature type="compositionally biased region" description="Polar residues" evidence="10">
    <location>
        <begin position="133"/>
        <end position="152"/>
    </location>
</feature>
<name>A0A1W0WMY9_HYPEX</name>
<dbReference type="InterPro" id="IPR013088">
    <property type="entry name" value="Znf_NHR/GATA"/>
</dbReference>
<comment type="subcellular location">
    <subcellularLocation>
        <location evidence="9">Nucleus</location>
    </subcellularLocation>
</comment>
<evidence type="ECO:0000256" key="7">
    <source>
        <dbReference type="ARBA" id="ARBA00023170"/>
    </source>
</evidence>
<dbReference type="PRINTS" id="PR00398">
    <property type="entry name" value="STRDHORMONER"/>
</dbReference>
<dbReference type="Pfam" id="PF00104">
    <property type="entry name" value="Hormone_recep"/>
    <property type="match status" value="1"/>
</dbReference>
<comment type="caution">
    <text evidence="13">The sequence shown here is derived from an EMBL/GenBank/DDBJ whole genome shotgun (WGS) entry which is preliminary data.</text>
</comment>
<dbReference type="InterPro" id="IPR050274">
    <property type="entry name" value="Nuclear_hormone_rcpt_NR2"/>
</dbReference>
<dbReference type="Pfam" id="PF00105">
    <property type="entry name" value="zf-C4"/>
    <property type="match status" value="1"/>
</dbReference>
<dbReference type="GO" id="GO:0008270">
    <property type="term" value="F:zinc ion binding"/>
    <property type="evidence" value="ECO:0007669"/>
    <property type="project" value="UniProtKB-KW"/>
</dbReference>
<dbReference type="InterPro" id="IPR000536">
    <property type="entry name" value="Nucl_hrmn_rcpt_lig-bd"/>
</dbReference>
<accession>A0A1W0WMY9</accession>
<dbReference type="PROSITE" id="PS51030">
    <property type="entry name" value="NUCLEAR_REC_DBD_2"/>
    <property type="match status" value="1"/>
</dbReference>
<dbReference type="InterPro" id="IPR001723">
    <property type="entry name" value="Nuclear_hrmn_rcpt"/>
</dbReference>
<gene>
    <name evidence="13" type="ORF">BV898_09390</name>
</gene>
<comment type="similarity">
    <text evidence="9">Belongs to the nuclear hormone receptor family.</text>
</comment>
<dbReference type="Gene3D" id="1.10.565.10">
    <property type="entry name" value="Retinoid X Receptor"/>
    <property type="match status" value="1"/>
</dbReference>
<evidence type="ECO:0000256" key="8">
    <source>
        <dbReference type="ARBA" id="ARBA00023242"/>
    </source>
</evidence>
<dbReference type="CDD" id="cd07164">
    <property type="entry name" value="NR_DBD_PNR_like_1"/>
    <property type="match status" value="1"/>
</dbReference>
<evidence type="ECO:0000256" key="6">
    <source>
        <dbReference type="ARBA" id="ARBA00023163"/>
    </source>
</evidence>
<dbReference type="SUPFAM" id="SSF57716">
    <property type="entry name" value="Glucocorticoid receptor-like (DNA-binding domain)"/>
    <property type="match status" value="1"/>
</dbReference>
<evidence type="ECO:0000313" key="14">
    <source>
        <dbReference type="Proteomes" id="UP000192578"/>
    </source>
</evidence>
<evidence type="ECO:0000256" key="3">
    <source>
        <dbReference type="ARBA" id="ARBA00022833"/>
    </source>
</evidence>
<dbReference type="Proteomes" id="UP000192578">
    <property type="component" value="Unassembled WGS sequence"/>
</dbReference>
<evidence type="ECO:0000259" key="11">
    <source>
        <dbReference type="PROSITE" id="PS51030"/>
    </source>
</evidence>
<organism evidence="13 14">
    <name type="scientific">Hypsibius exemplaris</name>
    <name type="common">Freshwater tardigrade</name>
    <dbReference type="NCBI Taxonomy" id="2072580"/>
    <lineage>
        <taxon>Eukaryota</taxon>
        <taxon>Metazoa</taxon>
        <taxon>Ecdysozoa</taxon>
        <taxon>Tardigrada</taxon>
        <taxon>Eutardigrada</taxon>
        <taxon>Parachela</taxon>
        <taxon>Hypsibioidea</taxon>
        <taxon>Hypsibiidae</taxon>
        <taxon>Hypsibius</taxon>
    </lineage>
</organism>
<dbReference type="GO" id="GO:0003700">
    <property type="term" value="F:DNA-binding transcription factor activity"/>
    <property type="evidence" value="ECO:0007669"/>
    <property type="project" value="InterPro"/>
</dbReference>
<dbReference type="SMART" id="SM00399">
    <property type="entry name" value="ZnF_C4"/>
    <property type="match status" value="1"/>
</dbReference>
<keyword evidence="5 9" id="KW-0238">DNA-binding</keyword>
<keyword evidence="2 9" id="KW-0863">Zinc-finger</keyword>
<evidence type="ECO:0000256" key="1">
    <source>
        <dbReference type="ARBA" id="ARBA00022723"/>
    </source>
</evidence>